<dbReference type="InterPro" id="IPR013783">
    <property type="entry name" value="Ig-like_fold"/>
</dbReference>
<evidence type="ECO:0000313" key="3">
    <source>
        <dbReference type="Proteomes" id="UP001529510"/>
    </source>
</evidence>
<sequence>QGPSSTEITVGESIVLPCQVTADPALDVAFSWAFNGQPIDFHQDADHFERVGG</sequence>
<dbReference type="EMBL" id="JAMKFB020000006">
    <property type="protein sequence ID" value="KAL0191509.1"/>
    <property type="molecule type" value="Genomic_DNA"/>
</dbReference>
<evidence type="ECO:0000313" key="2">
    <source>
        <dbReference type="EMBL" id="KAL0191509.1"/>
    </source>
</evidence>
<dbReference type="InterPro" id="IPR036179">
    <property type="entry name" value="Ig-like_dom_sf"/>
</dbReference>
<organism evidence="2 3">
    <name type="scientific">Cirrhinus mrigala</name>
    <name type="common">Mrigala</name>
    <dbReference type="NCBI Taxonomy" id="683832"/>
    <lineage>
        <taxon>Eukaryota</taxon>
        <taxon>Metazoa</taxon>
        <taxon>Chordata</taxon>
        <taxon>Craniata</taxon>
        <taxon>Vertebrata</taxon>
        <taxon>Euteleostomi</taxon>
        <taxon>Actinopterygii</taxon>
        <taxon>Neopterygii</taxon>
        <taxon>Teleostei</taxon>
        <taxon>Ostariophysi</taxon>
        <taxon>Cypriniformes</taxon>
        <taxon>Cyprinidae</taxon>
        <taxon>Labeoninae</taxon>
        <taxon>Labeonini</taxon>
        <taxon>Cirrhinus</taxon>
    </lineage>
</organism>
<dbReference type="Proteomes" id="UP001529510">
    <property type="component" value="Unassembled WGS sequence"/>
</dbReference>
<dbReference type="FunFam" id="2.60.40.10:FF:000052">
    <property type="entry name" value="Contactin 1"/>
    <property type="match status" value="1"/>
</dbReference>
<name>A0ABD0QZ41_CIRMR</name>
<feature type="non-terminal residue" evidence="2">
    <location>
        <position position="1"/>
    </location>
</feature>
<dbReference type="AlphaFoldDB" id="A0ABD0QZ41"/>
<keyword evidence="3" id="KW-1185">Reference proteome</keyword>
<dbReference type="InterPro" id="IPR013098">
    <property type="entry name" value="Ig_I-set"/>
</dbReference>
<evidence type="ECO:0000259" key="1">
    <source>
        <dbReference type="PROSITE" id="PS50835"/>
    </source>
</evidence>
<dbReference type="SUPFAM" id="SSF48726">
    <property type="entry name" value="Immunoglobulin"/>
    <property type="match status" value="1"/>
</dbReference>
<dbReference type="InterPro" id="IPR007110">
    <property type="entry name" value="Ig-like_dom"/>
</dbReference>
<dbReference type="Gene3D" id="2.60.40.10">
    <property type="entry name" value="Immunoglobulins"/>
    <property type="match status" value="1"/>
</dbReference>
<reference evidence="2 3" key="1">
    <citation type="submission" date="2024-05" db="EMBL/GenBank/DDBJ databases">
        <title>Genome sequencing and assembly of Indian major carp, Cirrhinus mrigala (Hamilton, 1822).</title>
        <authorList>
            <person name="Mohindra V."/>
            <person name="Chowdhury L.M."/>
            <person name="Lal K."/>
            <person name="Jena J.K."/>
        </authorList>
    </citation>
    <scope>NUCLEOTIDE SEQUENCE [LARGE SCALE GENOMIC DNA]</scope>
    <source>
        <strain evidence="2">CM1030</strain>
        <tissue evidence="2">Blood</tissue>
    </source>
</reference>
<proteinExistence type="predicted"/>
<gene>
    <name evidence="2" type="ORF">M9458_014207</name>
</gene>
<comment type="caution">
    <text evidence="2">The sequence shown here is derived from an EMBL/GenBank/DDBJ whole genome shotgun (WGS) entry which is preliminary data.</text>
</comment>
<protein>
    <recommendedName>
        <fullName evidence="1">Ig-like domain-containing protein</fullName>
    </recommendedName>
</protein>
<dbReference type="Pfam" id="PF07679">
    <property type="entry name" value="I-set"/>
    <property type="match status" value="1"/>
</dbReference>
<dbReference type="PROSITE" id="PS50835">
    <property type="entry name" value="IG_LIKE"/>
    <property type="match status" value="1"/>
</dbReference>
<accession>A0ABD0QZ41</accession>
<feature type="non-terminal residue" evidence="2">
    <location>
        <position position="53"/>
    </location>
</feature>
<feature type="domain" description="Ig-like" evidence="1">
    <location>
        <begin position="1"/>
        <end position="53"/>
    </location>
</feature>